<keyword evidence="3" id="KW-0949">S-adenosyl-L-methionine</keyword>
<dbReference type="EMBL" id="JAMYWD010000007">
    <property type="protein sequence ID" value="KAJ4966302.1"/>
    <property type="molecule type" value="Genomic_DNA"/>
</dbReference>
<dbReference type="PIRSF" id="PIRSF005739">
    <property type="entry name" value="O-mtase"/>
    <property type="match status" value="1"/>
</dbReference>
<dbReference type="Gene3D" id="3.40.50.150">
    <property type="entry name" value="Vaccinia Virus protein VP39"/>
    <property type="match status" value="1"/>
</dbReference>
<name>A0A9Q0K9E7_9MAGN</name>
<dbReference type="FunFam" id="1.10.10.10:FF:000357">
    <property type="entry name" value="Caffeic acid 3-O-methyltransferase"/>
    <property type="match status" value="1"/>
</dbReference>
<dbReference type="Pfam" id="PF08100">
    <property type="entry name" value="Dimerisation"/>
    <property type="match status" value="1"/>
</dbReference>
<dbReference type="GO" id="GO:0032259">
    <property type="term" value="P:methylation"/>
    <property type="evidence" value="ECO:0007669"/>
    <property type="project" value="UniProtKB-KW"/>
</dbReference>
<evidence type="ECO:0000313" key="7">
    <source>
        <dbReference type="EMBL" id="KAJ4966302.1"/>
    </source>
</evidence>
<evidence type="ECO:0000259" key="5">
    <source>
        <dbReference type="Pfam" id="PF00891"/>
    </source>
</evidence>
<proteinExistence type="predicted"/>
<dbReference type="InterPro" id="IPR036388">
    <property type="entry name" value="WH-like_DNA-bd_sf"/>
</dbReference>
<dbReference type="Proteomes" id="UP001141806">
    <property type="component" value="Unassembled WGS sequence"/>
</dbReference>
<dbReference type="Pfam" id="PF00891">
    <property type="entry name" value="Methyltransf_2"/>
    <property type="match status" value="1"/>
</dbReference>
<sequence length="364" mass="40361">MSPTQNQSERTETVIDDEQSLFAIQLATGSLVHMVLKTAIELNLLEIMAAAGPGRQLSAIEIAAQLPTQNPDAPVMLDRILSLLASYSILISSQVTADDGKVQRLYGLGPVCKYFVSNQLGVSFSPLLLLTQDKAYMESWYHLKDAVLEGGIAFNKAYGMQIYEYFGKDPRFNEVFNKAMFNASLTLMKGILETYRGFDHGVNVVVDVGGGLGENLDLIISMYPSIRGINFDLPHVITHAPSYPGVEHVAGDMFLSVPKGDIIFMKRILHNWSDEHCLRLLKKCNEALPENGKVVVVETILPETPETNLLAKDAFGMDLLMMTQHMGGKERTEKEYRVLAKGAGFSDVKIICRIFTSSVLEFYK</sequence>
<dbReference type="InterPro" id="IPR012967">
    <property type="entry name" value="COMT_dimerisation"/>
</dbReference>
<dbReference type="InterPro" id="IPR029063">
    <property type="entry name" value="SAM-dependent_MTases_sf"/>
</dbReference>
<evidence type="ECO:0000313" key="8">
    <source>
        <dbReference type="Proteomes" id="UP001141806"/>
    </source>
</evidence>
<reference evidence="7" key="1">
    <citation type="journal article" date="2023" name="Plant J.">
        <title>The genome of the king protea, Protea cynaroides.</title>
        <authorList>
            <person name="Chang J."/>
            <person name="Duong T.A."/>
            <person name="Schoeman C."/>
            <person name="Ma X."/>
            <person name="Roodt D."/>
            <person name="Barker N."/>
            <person name="Li Z."/>
            <person name="Van de Peer Y."/>
            <person name="Mizrachi E."/>
        </authorList>
    </citation>
    <scope>NUCLEOTIDE SEQUENCE</scope>
    <source>
        <tissue evidence="7">Young leaves</tissue>
    </source>
</reference>
<dbReference type="GO" id="GO:0008171">
    <property type="term" value="F:O-methyltransferase activity"/>
    <property type="evidence" value="ECO:0007669"/>
    <property type="project" value="InterPro"/>
</dbReference>
<dbReference type="SUPFAM" id="SSF46785">
    <property type="entry name" value="Winged helix' DNA-binding domain"/>
    <property type="match status" value="1"/>
</dbReference>
<gene>
    <name evidence="7" type="ORF">NE237_018151</name>
</gene>
<dbReference type="AlphaFoldDB" id="A0A9Q0K9E7"/>
<dbReference type="GO" id="GO:0046983">
    <property type="term" value="F:protein dimerization activity"/>
    <property type="evidence" value="ECO:0007669"/>
    <property type="project" value="InterPro"/>
</dbReference>
<accession>A0A9Q0K9E7</accession>
<evidence type="ECO:0000256" key="1">
    <source>
        <dbReference type="ARBA" id="ARBA00022603"/>
    </source>
</evidence>
<organism evidence="7 8">
    <name type="scientific">Protea cynaroides</name>
    <dbReference type="NCBI Taxonomy" id="273540"/>
    <lineage>
        <taxon>Eukaryota</taxon>
        <taxon>Viridiplantae</taxon>
        <taxon>Streptophyta</taxon>
        <taxon>Embryophyta</taxon>
        <taxon>Tracheophyta</taxon>
        <taxon>Spermatophyta</taxon>
        <taxon>Magnoliopsida</taxon>
        <taxon>Proteales</taxon>
        <taxon>Proteaceae</taxon>
        <taxon>Protea</taxon>
    </lineage>
</organism>
<keyword evidence="2" id="KW-0808">Transferase</keyword>
<dbReference type="InterPro" id="IPR001077">
    <property type="entry name" value="COMT_C"/>
</dbReference>
<keyword evidence="8" id="KW-1185">Reference proteome</keyword>
<dbReference type="InterPro" id="IPR036390">
    <property type="entry name" value="WH_DNA-bd_sf"/>
</dbReference>
<dbReference type="OrthoDB" id="531152at2759"/>
<dbReference type="PROSITE" id="PS51683">
    <property type="entry name" value="SAM_OMT_II"/>
    <property type="match status" value="1"/>
</dbReference>
<feature type="domain" description="O-methyltransferase C-terminal" evidence="5">
    <location>
        <begin position="140"/>
        <end position="346"/>
    </location>
</feature>
<feature type="active site" description="Proton acceptor" evidence="4">
    <location>
        <position position="270"/>
    </location>
</feature>
<evidence type="ECO:0000256" key="4">
    <source>
        <dbReference type="PIRSR" id="PIRSR005739-1"/>
    </source>
</evidence>
<keyword evidence="1" id="KW-0489">Methyltransferase</keyword>
<evidence type="ECO:0000256" key="2">
    <source>
        <dbReference type="ARBA" id="ARBA00022679"/>
    </source>
</evidence>
<evidence type="ECO:0000259" key="6">
    <source>
        <dbReference type="Pfam" id="PF08100"/>
    </source>
</evidence>
<dbReference type="InterPro" id="IPR016461">
    <property type="entry name" value="COMT-like"/>
</dbReference>
<comment type="caution">
    <text evidence="7">The sequence shown here is derived from an EMBL/GenBank/DDBJ whole genome shotgun (WGS) entry which is preliminary data.</text>
</comment>
<dbReference type="FunFam" id="3.40.50.150:FF:000061">
    <property type="entry name" value="Caffeic acid O-methyltransferase"/>
    <property type="match status" value="1"/>
</dbReference>
<protein>
    <submittedName>
        <fullName evidence="7">Uncharacterized protein</fullName>
    </submittedName>
</protein>
<evidence type="ECO:0000256" key="3">
    <source>
        <dbReference type="ARBA" id="ARBA00022691"/>
    </source>
</evidence>
<dbReference type="Gene3D" id="1.10.10.10">
    <property type="entry name" value="Winged helix-like DNA-binding domain superfamily/Winged helix DNA-binding domain"/>
    <property type="match status" value="1"/>
</dbReference>
<dbReference type="SUPFAM" id="SSF53335">
    <property type="entry name" value="S-adenosyl-L-methionine-dependent methyltransferases"/>
    <property type="match status" value="1"/>
</dbReference>
<dbReference type="PANTHER" id="PTHR11746">
    <property type="entry name" value="O-METHYLTRANSFERASE"/>
    <property type="match status" value="1"/>
</dbReference>
<feature type="domain" description="O-methyltransferase dimerisation" evidence="6">
    <location>
        <begin position="25"/>
        <end position="117"/>
    </location>
</feature>